<sequence>MTMPKDQPEGAFDSTVSHAVPDGDSDSRIPQTPAESATPAAGAAKHLQFSARVDPELLRQVKIEVATRGTTMQAATAEAFRLWLSSK</sequence>
<gene>
    <name evidence="2" type="ordered locus">RHA1_ro08111</name>
</gene>
<accession>Q0RZX8</accession>
<evidence type="ECO:0008006" key="4">
    <source>
        <dbReference type="Google" id="ProtNLM"/>
    </source>
</evidence>
<feature type="region of interest" description="Disordered" evidence="1">
    <location>
        <begin position="1"/>
        <end position="44"/>
    </location>
</feature>
<protein>
    <recommendedName>
        <fullName evidence="4">ParG protein</fullName>
    </recommendedName>
</protein>
<evidence type="ECO:0000256" key="1">
    <source>
        <dbReference type="SAM" id="MobiDB-lite"/>
    </source>
</evidence>
<dbReference type="Proteomes" id="UP000008710">
    <property type="component" value="Plasmid pRHL1"/>
</dbReference>
<proteinExistence type="predicted"/>
<dbReference type="AlphaFoldDB" id="Q0RZX8"/>
<dbReference type="PATRIC" id="fig|101510.16.peg.7453"/>
<dbReference type="EMBL" id="CP000432">
    <property type="protein sequence ID" value="ABG99158.1"/>
    <property type="molecule type" value="Genomic_DNA"/>
</dbReference>
<feature type="compositionally biased region" description="Low complexity" evidence="1">
    <location>
        <begin position="32"/>
        <end position="44"/>
    </location>
</feature>
<name>Q0RZX8_RHOJR</name>
<dbReference type="KEGG" id="rha:RHA1_ro08111"/>
<geneLocation type="plasmid" evidence="2 3">
    <name>pRHL1</name>
</geneLocation>
<evidence type="ECO:0000313" key="2">
    <source>
        <dbReference type="EMBL" id="ABG99158.1"/>
    </source>
</evidence>
<dbReference type="HOGENOM" id="CLU_2510484_0_0_11"/>
<keyword evidence="2" id="KW-0614">Plasmid</keyword>
<evidence type="ECO:0000313" key="3">
    <source>
        <dbReference type="Proteomes" id="UP000008710"/>
    </source>
</evidence>
<reference evidence="3" key="1">
    <citation type="journal article" date="2006" name="Proc. Natl. Acad. Sci. U.S.A.">
        <title>The complete genome of Rhodococcus sp. RHA1 provides insights into a catabolic powerhouse.</title>
        <authorList>
            <person name="McLeod M.P."/>
            <person name="Warren R.L."/>
            <person name="Hsiao W.W.L."/>
            <person name="Araki N."/>
            <person name="Myhre M."/>
            <person name="Fernandes C."/>
            <person name="Miyazawa D."/>
            <person name="Wong W."/>
            <person name="Lillquist A.L."/>
            <person name="Wang D."/>
            <person name="Dosanjh M."/>
            <person name="Hara H."/>
            <person name="Petrescu A."/>
            <person name="Morin R.D."/>
            <person name="Yang G."/>
            <person name="Stott J.M."/>
            <person name="Schein J.E."/>
            <person name="Shin H."/>
            <person name="Smailus D."/>
            <person name="Siddiqui A.S."/>
            <person name="Marra M.A."/>
            <person name="Jones S.J.M."/>
            <person name="Holt R."/>
            <person name="Brinkman F.S.L."/>
            <person name="Miyauchi K."/>
            <person name="Fukuda M."/>
            <person name="Davies J.E."/>
            <person name="Mohn W.W."/>
            <person name="Eltis L.D."/>
        </authorList>
    </citation>
    <scope>NUCLEOTIDE SEQUENCE [LARGE SCALE GENOMIC DNA]</scope>
    <source>
        <strain evidence="3">RHA1</strain>
    </source>
</reference>
<organism evidence="2 3">
    <name type="scientific">Rhodococcus jostii (strain RHA1)</name>
    <dbReference type="NCBI Taxonomy" id="101510"/>
    <lineage>
        <taxon>Bacteria</taxon>
        <taxon>Bacillati</taxon>
        <taxon>Actinomycetota</taxon>
        <taxon>Actinomycetes</taxon>
        <taxon>Mycobacteriales</taxon>
        <taxon>Nocardiaceae</taxon>
        <taxon>Rhodococcus</taxon>
    </lineage>
</organism>